<accession>A0ABD2IA41</accession>
<feature type="region of interest" description="Disordered" evidence="1">
    <location>
        <begin position="1"/>
        <end position="20"/>
    </location>
</feature>
<keyword evidence="2" id="KW-0472">Membrane</keyword>
<gene>
    <name evidence="3" type="ORF">niasHS_017312</name>
</gene>
<feature type="compositionally biased region" description="Basic and acidic residues" evidence="1">
    <location>
        <begin position="1"/>
        <end position="11"/>
    </location>
</feature>
<evidence type="ECO:0000256" key="2">
    <source>
        <dbReference type="SAM" id="Phobius"/>
    </source>
</evidence>
<keyword evidence="4" id="KW-1185">Reference proteome</keyword>
<protein>
    <submittedName>
        <fullName evidence="3">Uncharacterized protein</fullName>
    </submittedName>
</protein>
<dbReference type="Proteomes" id="UP001620645">
    <property type="component" value="Unassembled WGS sequence"/>
</dbReference>
<evidence type="ECO:0000313" key="4">
    <source>
        <dbReference type="Proteomes" id="UP001620645"/>
    </source>
</evidence>
<name>A0ABD2IA41_HETSC</name>
<reference evidence="3 4" key="1">
    <citation type="submission" date="2024-10" db="EMBL/GenBank/DDBJ databases">
        <authorList>
            <person name="Kim D."/>
        </authorList>
    </citation>
    <scope>NUCLEOTIDE SEQUENCE [LARGE SCALE GENOMIC DNA]</scope>
    <source>
        <strain evidence="3">Taebaek</strain>
    </source>
</reference>
<comment type="caution">
    <text evidence="3">The sequence shown here is derived from an EMBL/GenBank/DDBJ whole genome shotgun (WGS) entry which is preliminary data.</text>
</comment>
<keyword evidence="2" id="KW-0812">Transmembrane</keyword>
<feature type="transmembrane region" description="Helical" evidence="2">
    <location>
        <begin position="177"/>
        <end position="196"/>
    </location>
</feature>
<dbReference type="EMBL" id="JBICCN010000420">
    <property type="protein sequence ID" value="KAL3070023.1"/>
    <property type="molecule type" value="Genomic_DNA"/>
</dbReference>
<sequence>MSKNEGQDHGNEQFTLPPPMPIDPHEKVVLCKVGAIAENRRGSVTREICPKEARHCFATSCYKKADDGQLHGVVWGCAQSDNANVCTKFEQNLNAILIKQVSCECLFGARGVDYSNQKMMVHHLFLPPTSSLTTSINAATRTTAATMAPETSTKTMEVITTAKMENDSIENGIVRPAISNLSIVVMLSFAVLVVMCQRIAI</sequence>
<proteinExistence type="predicted"/>
<dbReference type="AlphaFoldDB" id="A0ABD2IA41"/>
<evidence type="ECO:0000313" key="3">
    <source>
        <dbReference type="EMBL" id="KAL3070023.1"/>
    </source>
</evidence>
<organism evidence="3 4">
    <name type="scientific">Heterodera schachtii</name>
    <name type="common">Sugarbeet cyst nematode worm</name>
    <name type="synonym">Tylenchus schachtii</name>
    <dbReference type="NCBI Taxonomy" id="97005"/>
    <lineage>
        <taxon>Eukaryota</taxon>
        <taxon>Metazoa</taxon>
        <taxon>Ecdysozoa</taxon>
        <taxon>Nematoda</taxon>
        <taxon>Chromadorea</taxon>
        <taxon>Rhabditida</taxon>
        <taxon>Tylenchina</taxon>
        <taxon>Tylenchomorpha</taxon>
        <taxon>Tylenchoidea</taxon>
        <taxon>Heteroderidae</taxon>
        <taxon>Heteroderinae</taxon>
        <taxon>Heterodera</taxon>
    </lineage>
</organism>
<evidence type="ECO:0000256" key="1">
    <source>
        <dbReference type="SAM" id="MobiDB-lite"/>
    </source>
</evidence>
<keyword evidence="2" id="KW-1133">Transmembrane helix</keyword>